<evidence type="ECO:0000313" key="4">
    <source>
        <dbReference type="Proteomes" id="UP000253740"/>
    </source>
</evidence>
<evidence type="ECO:0000313" key="3">
    <source>
        <dbReference type="EMBL" id="GAP65811.1"/>
    </source>
</evidence>
<dbReference type="RefSeq" id="WP_062535917.1">
    <property type="nucleotide sequence ID" value="NZ_DF970177.1"/>
</dbReference>
<dbReference type="EMBL" id="DF952378">
    <property type="protein sequence ID" value="GAN44483.1"/>
    <property type="molecule type" value="Genomic_DNA"/>
</dbReference>
<keyword evidence="4" id="KW-1185">Reference proteome</keyword>
<dbReference type="PIRSF" id="PIRSF031679">
    <property type="entry name" value="Mtase_Alr7345_prd"/>
    <property type="match status" value="1"/>
</dbReference>
<protein>
    <recommendedName>
        <fullName evidence="5">Methyltransferase</fullName>
    </recommendedName>
</protein>
<proteinExistence type="predicted"/>
<dbReference type="Gene3D" id="3.40.50.150">
    <property type="entry name" value="Vaccinia Virus protein VP39"/>
    <property type="match status" value="1"/>
</dbReference>
<dbReference type="InterPro" id="IPR016980">
    <property type="entry name" value="S-AdoMet-dep_MeTrfase_Alr7345"/>
</dbReference>
<dbReference type="InterPro" id="IPR029063">
    <property type="entry name" value="SAM-dependent_MTases_sf"/>
</dbReference>
<dbReference type="AlphaFoldDB" id="A0A0K8QM72"/>
<evidence type="ECO:0008006" key="5">
    <source>
        <dbReference type="Google" id="ProtNLM"/>
    </source>
</evidence>
<evidence type="ECO:0000256" key="1">
    <source>
        <dbReference type="SAM" id="SignalP"/>
    </source>
</evidence>
<dbReference type="HOGENOM" id="CLU_072291_1_0_6"/>
<accession>A0A0K8QM72</accession>
<evidence type="ECO:0000313" key="2">
    <source>
        <dbReference type="EMBL" id="GAN44483.1"/>
    </source>
</evidence>
<dbReference type="Proteomes" id="UP000253740">
    <property type="component" value="Unassembled WGS sequence"/>
</dbReference>
<dbReference type="EMBL" id="DF970177">
    <property type="protein sequence ID" value="GAP65811.1"/>
    <property type="molecule type" value="Genomic_DNA"/>
</dbReference>
<feature type="signal peptide" evidence="1">
    <location>
        <begin position="1"/>
        <end position="17"/>
    </location>
</feature>
<dbReference type="STRING" id="1475481.GCA_000953855_01122"/>
<dbReference type="SUPFAM" id="SSF53335">
    <property type="entry name" value="S-adenosyl-L-methionine-dependent methyltransferases"/>
    <property type="match status" value="1"/>
</dbReference>
<reference evidence="3" key="2">
    <citation type="submission" date="2015-08" db="EMBL/GenBank/DDBJ databases">
        <title>Complete DNA Sequence of Pseudomonas syringae pv. actinidiae, the Causal Agent of Kiwifruit Canker Disease.</title>
        <authorList>
            <person name="Rikkerink E.H.A."/>
            <person name="Fineran P.C."/>
        </authorList>
    </citation>
    <scope>NUCLEOTIDE SEQUENCE</scope>
    <source>
        <strain evidence="3">SkMP5</strain>
    </source>
</reference>
<dbReference type="OrthoDB" id="9801692at2"/>
<feature type="chain" id="PRO_5007415021" description="Methyltransferase" evidence="1">
    <location>
        <begin position="18"/>
        <end position="251"/>
    </location>
</feature>
<reference evidence="2" key="1">
    <citation type="submission" date="2015-03" db="EMBL/GenBank/DDBJ databases">
        <title>Draft genome sequence of Mizugakiibacter sediminis skMP5.</title>
        <authorList>
            <person name="Watanabe T."/>
            <person name="Kojima H."/>
            <person name="Fukui M."/>
        </authorList>
    </citation>
    <scope>NUCLEOTIDE SEQUENCE</scope>
    <source>
        <strain evidence="2">SkMP5</strain>
    </source>
</reference>
<gene>
    <name evidence="2" type="ORF">MBSD_1018</name>
    <name evidence="3" type="ORF">MBSD_n1102</name>
</gene>
<sequence length="251" mass="26846">MRRVLLLLLSLALPTFAAGAAAPADLYQAAVANPARSAADRERDALDKPAEVLALAGIKPGMTVADIFAGGGYYSELASYVVGPTGKVLLANNAPYDKFSAKELDARLAGGRLPNVEHVTIDPAAFGIAPASVDVAMIIKSYHDLYYVDPEGGWPAIDAGKFLDQIHAALKPGGAFLIVDHAARPGSGKADAQTLHRIDPAFAKRDIESHGFKLVKTWDGLHNPADDHVKTVFDKAIRGHTDRFVQVYRKR</sequence>
<keyword evidence="1" id="KW-0732">Signal</keyword>
<dbReference type="CDD" id="cd02440">
    <property type="entry name" value="AdoMet_MTases"/>
    <property type="match status" value="1"/>
</dbReference>
<organism evidence="3">
    <name type="scientific">Mizugakiibacter sediminis</name>
    <dbReference type="NCBI Taxonomy" id="1475481"/>
    <lineage>
        <taxon>Bacteria</taxon>
        <taxon>Pseudomonadati</taxon>
        <taxon>Pseudomonadota</taxon>
        <taxon>Gammaproteobacteria</taxon>
        <taxon>Lysobacterales</taxon>
        <taxon>Rhodanobacteraceae</taxon>
        <taxon>Mizugakiibacter</taxon>
    </lineage>
</organism>
<name>A0A0K8QM72_9GAMM</name>